<dbReference type="RefSeq" id="WP_139605850.1">
    <property type="nucleotide sequence ID" value="NZ_VDCQ01000055.1"/>
</dbReference>
<dbReference type="EMBL" id="VDCQ01000055">
    <property type="protein sequence ID" value="TNJ62663.1"/>
    <property type="molecule type" value="Genomic_DNA"/>
</dbReference>
<dbReference type="PROSITE" id="PS51078">
    <property type="entry name" value="ICLR_ED"/>
    <property type="match status" value="1"/>
</dbReference>
<dbReference type="InterPro" id="IPR014757">
    <property type="entry name" value="Tscrpt_reg_IclR_C"/>
</dbReference>
<dbReference type="SUPFAM" id="SSF46785">
    <property type="entry name" value="Winged helix' DNA-binding domain"/>
    <property type="match status" value="1"/>
</dbReference>
<evidence type="ECO:0000256" key="3">
    <source>
        <dbReference type="ARBA" id="ARBA00023163"/>
    </source>
</evidence>
<proteinExistence type="predicted"/>
<dbReference type="InterPro" id="IPR050707">
    <property type="entry name" value="HTH_MetabolicPath_Reg"/>
</dbReference>
<keyword evidence="2" id="KW-0238">DNA-binding</keyword>
<dbReference type="InterPro" id="IPR029016">
    <property type="entry name" value="GAF-like_dom_sf"/>
</dbReference>
<organism evidence="6 7">
    <name type="scientific">Paenibacillus hemerocallicola</name>
    <dbReference type="NCBI Taxonomy" id="1172614"/>
    <lineage>
        <taxon>Bacteria</taxon>
        <taxon>Bacillati</taxon>
        <taxon>Bacillota</taxon>
        <taxon>Bacilli</taxon>
        <taxon>Bacillales</taxon>
        <taxon>Paenibacillaceae</taxon>
        <taxon>Paenibacillus</taxon>
    </lineage>
</organism>
<comment type="caution">
    <text evidence="6">The sequence shown here is derived from an EMBL/GenBank/DDBJ whole genome shotgun (WGS) entry which is preliminary data.</text>
</comment>
<name>A0A5C4T112_9BACL</name>
<dbReference type="Proteomes" id="UP000307943">
    <property type="component" value="Unassembled WGS sequence"/>
</dbReference>
<keyword evidence="3" id="KW-0804">Transcription</keyword>
<gene>
    <name evidence="6" type="ORF">FE784_29485</name>
</gene>
<dbReference type="Gene3D" id="1.10.10.10">
    <property type="entry name" value="Winged helix-like DNA-binding domain superfamily/Winged helix DNA-binding domain"/>
    <property type="match status" value="1"/>
</dbReference>
<dbReference type="PANTHER" id="PTHR30136:SF35">
    <property type="entry name" value="HTH-TYPE TRANSCRIPTIONAL REGULATOR RV1719"/>
    <property type="match status" value="1"/>
</dbReference>
<dbReference type="Gene3D" id="3.30.450.40">
    <property type="match status" value="1"/>
</dbReference>
<dbReference type="GO" id="GO:0003700">
    <property type="term" value="F:DNA-binding transcription factor activity"/>
    <property type="evidence" value="ECO:0007669"/>
    <property type="project" value="TreeGrafter"/>
</dbReference>
<dbReference type="InterPro" id="IPR036388">
    <property type="entry name" value="WH-like_DNA-bd_sf"/>
</dbReference>
<dbReference type="AlphaFoldDB" id="A0A5C4T112"/>
<reference evidence="6 7" key="1">
    <citation type="submission" date="2019-05" db="EMBL/GenBank/DDBJ databases">
        <title>We sequenced the genome of Paenibacillus hemerocallicola KCTC 33185 for further insight into its adaptation and study the phylogeny of Paenibacillus.</title>
        <authorList>
            <person name="Narsing Rao M.P."/>
        </authorList>
    </citation>
    <scope>NUCLEOTIDE SEQUENCE [LARGE SCALE GENOMIC DNA]</scope>
    <source>
        <strain evidence="6 7">KCTC 33185</strain>
    </source>
</reference>
<feature type="domain" description="HTH iclR-type" evidence="4">
    <location>
        <begin position="11"/>
        <end position="73"/>
    </location>
</feature>
<accession>A0A5C4T112</accession>
<dbReference type="GO" id="GO:0003677">
    <property type="term" value="F:DNA binding"/>
    <property type="evidence" value="ECO:0007669"/>
    <property type="project" value="UniProtKB-KW"/>
</dbReference>
<dbReference type="InterPro" id="IPR005471">
    <property type="entry name" value="Tscrpt_reg_IclR_N"/>
</dbReference>
<evidence type="ECO:0000313" key="6">
    <source>
        <dbReference type="EMBL" id="TNJ62663.1"/>
    </source>
</evidence>
<dbReference type="GO" id="GO:0045892">
    <property type="term" value="P:negative regulation of DNA-templated transcription"/>
    <property type="evidence" value="ECO:0007669"/>
    <property type="project" value="TreeGrafter"/>
</dbReference>
<sequence>MSKDNSPYFMLQSVERSMMIFEMFIRERKPLGITEIASEVKLHKSVVHRHLATLQSFQMLEQLPETGKYQVGPKAFELGSVYMNNNLIMQGRRFLPELAEKIGETAHLAILNQGSVLYLENQESPKSLRMYAPVGVRNPLSTSALGKVLVAWMDERQVTDLLNAYGFPRRTHKSIQDMDAFLAELKRVRERGYAVDDEENLLNFRCVAAPLRDHTDRVTAAISVGGDIRIISPDKTEQIAAVVKSYAVAISERLGYIPKVNVGDVFGINAP</sequence>
<dbReference type="Pfam" id="PF09339">
    <property type="entry name" value="HTH_IclR"/>
    <property type="match status" value="1"/>
</dbReference>
<dbReference type="PANTHER" id="PTHR30136">
    <property type="entry name" value="HELIX-TURN-HELIX TRANSCRIPTIONAL REGULATOR, ICLR FAMILY"/>
    <property type="match status" value="1"/>
</dbReference>
<evidence type="ECO:0000313" key="7">
    <source>
        <dbReference type="Proteomes" id="UP000307943"/>
    </source>
</evidence>
<dbReference type="PROSITE" id="PS51077">
    <property type="entry name" value="HTH_ICLR"/>
    <property type="match status" value="1"/>
</dbReference>
<evidence type="ECO:0000256" key="1">
    <source>
        <dbReference type="ARBA" id="ARBA00023015"/>
    </source>
</evidence>
<dbReference type="Pfam" id="PF01614">
    <property type="entry name" value="IclR_C"/>
    <property type="match status" value="1"/>
</dbReference>
<evidence type="ECO:0000259" key="5">
    <source>
        <dbReference type="PROSITE" id="PS51078"/>
    </source>
</evidence>
<evidence type="ECO:0000259" key="4">
    <source>
        <dbReference type="PROSITE" id="PS51077"/>
    </source>
</evidence>
<protein>
    <submittedName>
        <fullName evidence="6">IclR family transcriptional regulator</fullName>
    </submittedName>
</protein>
<dbReference type="InterPro" id="IPR036390">
    <property type="entry name" value="WH_DNA-bd_sf"/>
</dbReference>
<dbReference type="OrthoDB" id="9791752at2"/>
<evidence type="ECO:0000256" key="2">
    <source>
        <dbReference type="ARBA" id="ARBA00023125"/>
    </source>
</evidence>
<keyword evidence="7" id="KW-1185">Reference proteome</keyword>
<dbReference type="SMART" id="SM00346">
    <property type="entry name" value="HTH_ICLR"/>
    <property type="match status" value="1"/>
</dbReference>
<keyword evidence="1" id="KW-0805">Transcription regulation</keyword>
<dbReference type="SUPFAM" id="SSF55781">
    <property type="entry name" value="GAF domain-like"/>
    <property type="match status" value="1"/>
</dbReference>
<feature type="domain" description="IclR-ED" evidence="5">
    <location>
        <begin position="74"/>
        <end position="256"/>
    </location>
</feature>